<keyword evidence="3" id="KW-1185">Reference proteome</keyword>
<evidence type="ECO:0000313" key="2">
    <source>
        <dbReference type="EMBL" id="MEA5405463.1"/>
    </source>
</evidence>
<evidence type="ECO:0000313" key="3">
    <source>
        <dbReference type="Proteomes" id="UP001303899"/>
    </source>
</evidence>
<proteinExistence type="predicted"/>
<protein>
    <submittedName>
        <fullName evidence="2">Dihydrofolate reductase family protein</fullName>
    </submittedName>
</protein>
<dbReference type="Pfam" id="PF01872">
    <property type="entry name" value="RibD_C"/>
    <property type="match status" value="1"/>
</dbReference>
<evidence type="ECO:0000259" key="1">
    <source>
        <dbReference type="Pfam" id="PF01872"/>
    </source>
</evidence>
<comment type="caution">
    <text evidence="2">The sequence shown here is derived from an EMBL/GenBank/DDBJ whole genome shotgun (WGS) entry which is preliminary data.</text>
</comment>
<dbReference type="InterPro" id="IPR024072">
    <property type="entry name" value="DHFR-like_dom_sf"/>
</dbReference>
<dbReference type="InterPro" id="IPR050765">
    <property type="entry name" value="Riboflavin_Biosynth_HTPR"/>
</dbReference>
<dbReference type="RefSeq" id="WP_323698868.1">
    <property type="nucleotide sequence ID" value="NZ_JAYGIL010000036.1"/>
</dbReference>
<dbReference type="PANTHER" id="PTHR38011:SF11">
    <property type="entry name" value="2,5-DIAMINO-6-RIBOSYLAMINO-4(3H)-PYRIMIDINONE 5'-PHOSPHATE REDUCTASE"/>
    <property type="match status" value="1"/>
</dbReference>
<dbReference type="SUPFAM" id="SSF53597">
    <property type="entry name" value="Dihydrofolate reductase-like"/>
    <property type="match status" value="1"/>
</dbReference>
<dbReference type="Proteomes" id="UP001303899">
    <property type="component" value="Unassembled WGS sequence"/>
</dbReference>
<organism evidence="2 3">
    <name type="scientific">Arcicella gelida</name>
    <dbReference type="NCBI Taxonomy" id="2984195"/>
    <lineage>
        <taxon>Bacteria</taxon>
        <taxon>Pseudomonadati</taxon>
        <taxon>Bacteroidota</taxon>
        <taxon>Cytophagia</taxon>
        <taxon>Cytophagales</taxon>
        <taxon>Flectobacillaceae</taxon>
        <taxon>Arcicella</taxon>
    </lineage>
</organism>
<accession>A0ABU5SAG9</accession>
<dbReference type="PANTHER" id="PTHR38011">
    <property type="entry name" value="DIHYDROFOLATE REDUCTASE FAMILY PROTEIN (AFU_ORTHOLOGUE AFUA_8G06820)"/>
    <property type="match status" value="1"/>
</dbReference>
<dbReference type="Gene3D" id="3.40.430.10">
    <property type="entry name" value="Dihydrofolate Reductase, subunit A"/>
    <property type="match status" value="1"/>
</dbReference>
<reference evidence="2 3" key="1">
    <citation type="submission" date="2023-12" db="EMBL/GenBank/DDBJ databases">
        <title>Novel species of the genus Arcicella isolated from rivers.</title>
        <authorList>
            <person name="Lu H."/>
        </authorList>
    </citation>
    <scope>NUCLEOTIDE SEQUENCE [LARGE SCALE GENOMIC DNA]</scope>
    <source>
        <strain evidence="2 3">DC2W</strain>
    </source>
</reference>
<dbReference type="InterPro" id="IPR002734">
    <property type="entry name" value="RibDG_C"/>
</dbReference>
<name>A0ABU5SAG9_9BACT</name>
<feature type="domain" description="Bacterial bifunctional deaminase-reductase C-terminal" evidence="1">
    <location>
        <begin position="9"/>
        <end position="163"/>
    </location>
</feature>
<gene>
    <name evidence="2" type="ORF">VB776_21165</name>
</gene>
<dbReference type="EMBL" id="JAYGIL010000036">
    <property type="protein sequence ID" value="MEA5405463.1"/>
    <property type="molecule type" value="Genomic_DNA"/>
</dbReference>
<sequence length="180" mass="20157">MQTQNAVYIAQSLDGYIADKNGGIAWLDSIPNPDGDDMGYYTFLNRMDALVMGRITFETVCGFDCEWPYQKPVFVLSNTLNEIPESHQDKAFLVKGTLSEILSQIHQKGYTHLYIDGGKTIQQFLKEDLIDEMIITTFPLLLGGGFSLFGALAQPLAFEVQSSQILLGNLVQTHFVRKKL</sequence>